<reference evidence="2" key="2">
    <citation type="submission" date="2021-04" db="EMBL/GenBank/DDBJ databases">
        <authorList>
            <person name="Gilroy R."/>
        </authorList>
    </citation>
    <scope>NUCLEOTIDE SEQUENCE</scope>
    <source>
        <strain evidence="2">CHK186-1790</strain>
    </source>
</reference>
<evidence type="ECO:0000313" key="2">
    <source>
        <dbReference type="EMBL" id="HJC40488.1"/>
    </source>
</evidence>
<evidence type="ECO:0000313" key="3">
    <source>
        <dbReference type="Proteomes" id="UP000823882"/>
    </source>
</evidence>
<proteinExistence type="predicted"/>
<comment type="caution">
    <text evidence="2">The sequence shown here is derived from an EMBL/GenBank/DDBJ whole genome shotgun (WGS) entry which is preliminary data.</text>
</comment>
<dbReference type="EMBL" id="DWWJ01000058">
    <property type="protein sequence ID" value="HJC40488.1"/>
    <property type="molecule type" value="Genomic_DNA"/>
</dbReference>
<dbReference type="InterPro" id="IPR002725">
    <property type="entry name" value="YgjP-like_metallopeptidase"/>
</dbReference>
<dbReference type="InterPro" id="IPR053136">
    <property type="entry name" value="UTP_pyrophosphatase-like"/>
</dbReference>
<dbReference type="CDD" id="cd07344">
    <property type="entry name" value="M48_yhfN_like"/>
    <property type="match status" value="1"/>
</dbReference>
<evidence type="ECO:0000259" key="1">
    <source>
        <dbReference type="Pfam" id="PF01863"/>
    </source>
</evidence>
<dbReference type="Gene3D" id="3.30.2010.10">
    <property type="entry name" value="Metalloproteases ('zincins'), catalytic domain"/>
    <property type="match status" value="1"/>
</dbReference>
<protein>
    <submittedName>
        <fullName evidence="2">M48 family metallopeptidase</fullName>
    </submittedName>
</protein>
<dbReference type="Proteomes" id="UP000823882">
    <property type="component" value="Unassembled WGS sequence"/>
</dbReference>
<dbReference type="PANTHER" id="PTHR30399">
    <property type="entry name" value="UNCHARACTERIZED PROTEIN YGJP"/>
    <property type="match status" value="1"/>
</dbReference>
<dbReference type="AlphaFoldDB" id="A0A9D2P126"/>
<feature type="domain" description="YgjP-like metallopeptidase" evidence="1">
    <location>
        <begin position="92"/>
        <end position="179"/>
    </location>
</feature>
<sequence>MEEHRRVETPLGPIEYLLTVKAVKNLNLRLRPDGTVAVSLPRRAPKSAADAFVRSRAEWIFRHRQGLRRERLPLVAPDREAALPILAASLERMYPLVAPLGVPKPVLRARYMTSRWGSCHYAKGVIVLNTALAAVEGELLDYVTLHELVHFLHPNHGPGFYAAMGALLPDWREKRRRLKGYELERA</sequence>
<name>A0A9D2P126_9FIRM</name>
<dbReference type="Pfam" id="PF01863">
    <property type="entry name" value="YgjP-like"/>
    <property type="match status" value="2"/>
</dbReference>
<gene>
    <name evidence="2" type="ORF">H9701_02910</name>
</gene>
<feature type="domain" description="YgjP-like metallopeptidase" evidence="1">
    <location>
        <begin position="24"/>
        <end position="71"/>
    </location>
</feature>
<dbReference type="PANTHER" id="PTHR30399:SF1">
    <property type="entry name" value="UTP PYROPHOSPHATASE"/>
    <property type="match status" value="1"/>
</dbReference>
<organism evidence="2 3">
    <name type="scientific">Candidatus Intestinimonas pullistercoris</name>
    <dbReference type="NCBI Taxonomy" id="2838623"/>
    <lineage>
        <taxon>Bacteria</taxon>
        <taxon>Bacillati</taxon>
        <taxon>Bacillota</taxon>
        <taxon>Clostridia</taxon>
        <taxon>Eubacteriales</taxon>
        <taxon>Intestinimonas</taxon>
    </lineage>
</organism>
<accession>A0A9D2P126</accession>
<reference evidence="2" key="1">
    <citation type="journal article" date="2021" name="PeerJ">
        <title>Extensive microbial diversity within the chicken gut microbiome revealed by metagenomics and culture.</title>
        <authorList>
            <person name="Gilroy R."/>
            <person name="Ravi A."/>
            <person name="Getino M."/>
            <person name="Pursley I."/>
            <person name="Horton D.L."/>
            <person name="Alikhan N.F."/>
            <person name="Baker D."/>
            <person name="Gharbi K."/>
            <person name="Hall N."/>
            <person name="Watson M."/>
            <person name="Adriaenssens E.M."/>
            <person name="Foster-Nyarko E."/>
            <person name="Jarju S."/>
            <person name="Secka A."/>
            <person name="Antonio M."/>
            <person name="Oren A."/>
            <person name="Chaudhuri R.R."/>
            <person name="La Ragione R."/>
            <person name="Hildebrand F."/>
            <person name="Pallen M.J."/>
        </authorList>
    </citation>
    <scope>NUCLEOTIDE SEQUENCE</scope>
    <source>
        <strain evidence="2">CHK186-1790</strain>
    </source>
</reference>